<evidence type="ECO:0000313" key="2">
    <source>
        <dbReference type="EMBL" id="VAW38847.1"/>
    </source>
</evidence>
<dbReference type="PANTHER" id="PTHR35038">
    <property type="entry name" value="DISSIMILATORY SULFITE REDUCTASE SIRA"/>
    <property type="match status" value="1"/>
</dbReference>
<reference evidence="2" key="1">
    <citation type="submission" date="2018-06" db="EMBL/GenBank/DDBJ databases">
        <authorList>
            <person name="Zhirakovskaya E."/>
        </authorList>
    </citation>
    <scope>NUCLEOTIDE SEQUENCE</scope>
</reference>
<dbReference type="InterPro" id="IPR051829">
    <property type="entry name" value="Multiheme_Cytochr_ET"/>
</dbReference>
<feature type="non-terminal residue" evidence="2">
    <location>
        <position position="391"/>
    </location>
</feature>
<protein>
    <submittedName>
        <fullName evidence="2">Uncharacterized protein</fullName>
    </submittedName>
</protein>
<proteinExistence type="predicted"/>
<sequence>MKMDKQLRLLISFLILFTAAAVQASVIDAPHNETNGIKCSTCHTYSLWWQYSPADQSAPPHDHSAIVSAVCNRCHDGSHSAYPPMLSHSSTNTGSTTGTWSTSCTDCHDPHFQAQLDWASTYAAKLYLITGTIDSVTDNGNGTSDLAYSGAPADNLTGDWTSRARWGKKDDSPTATRGLVLVVNTATAENTYLVISATSTTITVKGVVASTAATKSFGLIYGQLIKSMITVPNPPANTPNPRPVKFFNPDTTYAVGGFTNQETPPTGICQVCHTKTTHWTEDGLLNNHNASIRCTACHDTAKGFKPGGHTDATFAWAGDCNTCHTDGGQGIVAGVHKNTCTLCHNNPSGGSGTTIVGVGGDGNAQLGAALADFNTATCLTCHPSSTYPKPW</sequence>
<evidence type="ECO:0000256" key="1">
    <source>
        <dbReference type="ARBA" id="ARBA00022729"/>
    </source>
</evidence>
<dbReference type="PANTHER" id="PTHR35038:SF6">
    <property type="entry name" value="SURFACE LOCALIZED DECAHEME CYTOCHROME C LIPOPROTEIN"/>
    <property type="match status" value="1"/>
</dbReference>
<organism evidence="2">
    <name type="scientific">hydrothermal vent metagenome</name>
    <dbReference type="NCBI Taxonomy" id="652676"/>
    <lineage>
        <taxon>unclassified sequences</taxon>
        <taxon>metagenomes</taxon>
        <taxon>ecological metagenomes</taxon>
    </lineage>
</organism>
<keyword evidence="1" id="KW-0732">Signal</keyword>
<dbReference type="AlphaFoldDB" id="A0A3B0VKG8"/>
<dbReference type="EMBL" id="UOEX01000266">
    <property type="protein sequence ID" value="VAW38847.1"/>
    <property type="molecule type" value="Genomic_DNA"/>
</dbReference>
<accession>A0A3B0VKG8</accession>
<dbReference type="InterPro" id="IPR036280">
    <property type="entry name" value="Multihaem_cyt_sf"/>
</dbReference>
<name>A0A3B0VKG8_9ZZZZ</name>
<dbReference type="Gene3D" id="3.90.10.10">
    <property type="entry name" value="Cytochrome C3"/>
    <property type="match status" value="1"/>
</dbReference>
<gene>
    <name evidence="2" type="ORF">MNBD_DELTA03-1731</name>
</gene>
<dbReference type="SUPFAM" id="SSF48695">
    <property type="entry name" value="Multiheme cytochromes"/>
    <property type="match status" value="2"/>
</dbReference>
<dbReference type="GO" id="GO:0016491">
    <property type="term" value="F:oxidoreductase activity"/>
    <property type="evidence" value="ECO:0007669"/>
    <property type="project" value="TreeGrafter"/>
</dbReference>
<dbReference type="Gene3D" id="1.10.1130.10">
    <property type="entry name" value="Flavocytochrome C3, Chain A"/>
    <property type="match status" value="1"/>
</dbReference>